<dbReference type="InterPro" id="IPR005632">
    <property type="entry name" value="Chaperone_Skp"/>
</dbReference>
<name>A0A916XZJ4_9FLAO</name>
<evidence type="ECO:0000256" key="2">
    <source>
        <dbReference type="ARBA" id="ARBA00017922"/>
    </source>
</evidence>
<protein>
    <recommendedName>
        <fullName evidence="2">Type IV secretion system putative lipoprotein virB7</fullName>
    </recommendedName>
</protein>
<gene>
    <name evidence="5" type="ORF">GCM10011343_10650</name>
</gene>
<dbReference type="InterPro" id="IPR012640">
    <property type="entry name" value="Membr_lipoprot_lipid_attach_CS"/>
</dbReference>
<reference evidence="5" key="1">
    <citation type="journal article" date="2014" name="Int. J. Syst. Evol. Microbiol.">
        <title>Complete genome sequence of Corynebacterium casei LMG S-19264T (=DSM 44701T), isolated from a smear-ripened cheese.</title>
        <authorList>
            <consortium name="US DOE Joint Genome Institute (JGI-PGF)"/>
            <person name="Walter F."/>
            <person name="Albersmeier A."/>
            <person name="Kalinowski J."/>
            <person name="Ruckert C."/>
        </authorList>
    </citation>
    <scope>NUCLEOTIDE SEQUENCE</scope>
    <source>
        <strain evidence="5">CGMCC 1.12506</strain>
    </source>
</reference>
<dbReference type="PANTHER" id="PTHR35089:SF1">
    <property type="entry name" value="CHAPERONE PROTEIN SKP"/>
    <property type="match status" value="1"/>
</dbReference>
<dbReference type="Gene3D" id="3.30.910.20">
    <property type="entry name" value="Skp domain"/>
    <property type="match status" value="1"/>
</dbReference>
<organism evidence="5 6">
    <name type="scientific">Flavobacterium orientale</name>
    <dbReference type="NCBI Taxonomy" id="1756020"/>
    <lineage>
        <taxon>Bacteria</taxon>
        <taxon>Pseudomonadati</taxon>
        <taxon>Bacteroidota</taxon>
        <taxon>Flavobacteriia</taxon>
        <taxon>Flavobacteriales</taxon>
        <taxon>Flavobacteriaceae</taxon>
        <taxon>Flavobacterium</taxon>
    </lineage>
</organism>
<evidence type="ECO:0000256" key="4">
    <source>
        <dbReference type="SAM" id="SignalP"/>
    </source>
</evidence>
<evidence type="ECO:0000313" key="6">
    <source>
        <dbReference type="Proteomes" id="UP000625735"/>
    </source>
</evidence>
<dbReference type="Pfam" id="PF03938">
    <property type="entry name" value="OmpH"/>
    <property type="match status" value="1"/>
</dbReference>
<dbReference type="Pfam" id="PF08139">
    <property type="entry name" value="LPAM_1"/>
    <property type="match status" value="1"/>
</dbReference>
<dbReference type="AlphaFoldDB" id="A0A916XZJ4"/>
<dbReference type="EMBL" id="BMFG01000003">
    <property type="protein sequence ID" value="GGD22309.1"/>
    <property type="molecule type" value="Genomic_DNA"/>
</dbReference>
<reference evidence="5" key="2">
    <citation type="submission" date="2020-09" db="EMBL/GenBank/DDBJ databases">
        <authorList>
            <person name="Sun Q."/>
            <person name="Zhou Y."/>
        </authorList>
    </citation>
    <scope>NUCLEOTIDE SEQUENCE</scope>
    <source>
        <strain evidence="5">CGMCC 1.12506</strain>
    </source>
</reference>
<dbReference type="Proteomes" id="UP000625735">
    <property type="component" value="Unassembled WGS sequence"/>
</dbReference>
<dbReference type="PANTHER" id="PTHR35089">
    <property type="entry name" value="CHAPERONE PROTEIN SKP"/>
    <property type="match status" value="1"/>
</dbReference>
<proteinExistence type="inferred from homology"/>
<dbReference type="GO" id="GO:0051082">
    <property type="term" value="F:unfolded protein binding"/>
    <property type="evidence" value="ECO:0007669"/>
    <property type="project" value="InterPro"/>
</dbReference>
<dbReference type="GO" id="GO:0005829">
    <property type="term" value="C:cytosol"/>
    <property type="evidence" value="ECO:0007669"/>
    <property type="project" value="TreeGrafter"/>
</dbReference>
<accession>A0A916XZJ4</accession>
<dbReference type="SMART" id="SM00935">
    <property type="entry name" value="OmpH"/>
    <property type="match status" value="1"/>
</dbReference>
<feature type="signal peptide" evidence="4">
    <location>
        <begin position="1"/>
        <end position="21"/>
    </location>
</feature>
<comment type="similarity">
    <text evidence="1">Belongs to the Skp family.</text>
</comment>
<evidence type="ECO:0000256" key="1">
    <source>
        <dbReference type="ARBA" id="ARBA00009091"/>
    </source>
</evidence>
<dbReference type="SUPFAM" id="SSF111384">
    <property type="entry name" value="OmpH-like"/>
    <property type="match status" value="1"/>
</dbReference>
<dbReference type="RefSeq" id="WP_188361500.1">
    <property type="nucleotide sequence ID" value="NZ_BMFG01000003.1"/>
</dbReference>
<evidence type="ECO:0000313" key="5">
    <source>
        <dbReference type="EMBL" id="GGD22309.1"/>
    </source>
</evidence>
<feature type="chain" id="PRO_5036872321" description="Type IV secretion system putative lipoprotein virB7" evidence="4">
    <location>
        <begin position="22"/>
        <end position="191"/>
    </location>
</feature>
<dbReference type="GO" id="GO:0050821">
    <property type="term" value="P:protein stabilization"/>
    <property type="evidence" value="ECO:0007669"/>
    <property type="project" value="TreeGrafter"/>
</dbReference>
<dbReference type="InterPro" id="IPR024930">
    <property type="entry name" value="Skp_dom_sf"/>
</dbReference>
<keyword evidence="6" id="KW-1185">Reference proteome</keyword>
<evidence type="ECO:0000256" key="3">
    <source>
        <dbReference type="ARBA" id="ARBA00022729"/>
    </source>
</evidence>
<dbReference type="PROSITE" id="PS51257">
    <property type="entry name" value="PROKAR_LIPOPROTEIN"/>
    <property type="match status" value="1"/>
</dbReference>
<comment type="caution">
    <text evidence="5">The sequence shown here is derived from an EMBL/GenBank/DDBJ whole genome shotgun (WGS) entry which is preliminary data.</text>
</comment>
<sequence>MKKTIVLLSAIIALTSCNSNTSDNKETPNASGIKTAYVDTAKLMDENLEAKDIKSKYDALLEEKGKKFDAEVAQFQSEAANFEKNAQQYGMQWAQTKGAELRKKEQYLAQQEQLIVREAQLEGSKEMDSLVKRIRVVIKDYGKEKGYDYIYGTGESATVLYGKEENDLTQEFIKMLNDKYTATSKKVEEKK</sequence>
<keyword evidence="3 4" id="KW-0732">Signal</keyword>